<keyword evidence="5" id="KW-0413">Isomerase</keyword>
<name>C4FKF0_9AQUI</name>
<dbReference type="SFLD" id="SFLDS00003">
    <property type="entry name" value="Haloacid_Dehalogenase"/>
    <property type="match status" value="1"/>
</dbReference>
<dbReference type="Proteomes" id="UP000005540">
    <property type="component" value="Unassembled WGS sequence"/>
</dbReference>
<dbReference type="GO" id="GO:0043874">
    <property type="term" value="F:acireductone synthase activity"/>
    <property type="evidence" value="ECO:0007669"/>
    <property type="project" value="UniProtKB-EC"/>
</dbReference>
<keyword evidence="4" id="KW-0460">Magnesium</keyword>
<evidence type="ECO:0000256" key="2">
    <source>
        <dbReference type="ARBA" id="ARBA00022801"/>
    </source>
</evidence>
<keyword evidence="2 4" id="KW-0378">Hydrolase</keyword>
<keyword evidence="1 4" id="KW-0028">Amino-acid biosynthesis</keyword>
<sequence>MIKAVLTDIEGTTTPISFVKDVLFPYSYEKMEEFVKNNLQNPQVQKIIEDVKKEINKSDASLEEVIEILKSWIVEDKKITPLKELQGLIWEEGYKSGKLQGFVYPDAYNKLKEWFCSGIKIFIYSSGSVKAQKLLFSYTNYGDLNYLFSGYFDTNIGNKKDKQSYVKIAKEIGFNPSEILFLSDNSDEIIAAASAGYNVIRLVRPLDAEYIDNFPYKQVESFDEIEIGRL</sequence>
<dbReference type="SFLD" id="SFLDG01133">
    <property type="entry name" value="C1.5.4:_Enolase-phosphatase_Li"/>
    <property type="match status" value="1"/>
</dbReference>
<comment type="catalytic activity">
    <reaction evidence="4">
        <text>5-methylsulfanyl-2,3-dioxopentyl phosphate + H2O = 1,2-dihydroxy-5-(methylsulfanyl)pent-1-en-3-one + phosphate</text>
        <dbReference type="Rhea" id="RHEA:21700"/>
        <dbReference type="ChEBI" id="CHEBI:15377"/>
        <dbReference type="ChEBI" id="CHEBI:43474"/>
        <dbReference type="ChEBI" id="CHEBI:49252"/>
        <dbReference type="ChEBI" id="CHEBI:58828"/>
        <dbReference type="EC" id="3.1.3.77"/>
    </reaction>
</comment>
<dbReference type="EMBL" id="ABZS01000094">
    <property type="protein sequence ID" value="EEP60448.1"/>
    <property type="molecule type" value="Genomic_DNA"/>
</dbReference>
<keyword evidence="6" id="KW-1185">Reference proteome</keyword>
<evidence type="ECO:0000256" key="4">
    <source>
        <dbReference type="HAMAP-Rule" id="MF_01681"/>
    </source>
</evidence>
<dbReference type="SFLD" id="SFLDF00044">
    <property type="entry name" value="enolase-phosphatase"/>
    <property type="match status" value="1"/>
</dbReference>
<evidence type="ECO:0000313" key="6">
    <source>
        <dbReference type="Proteomes" id="UP000005540"/>
    </source>
</evidence>
<dbReference type="OrthoDB" id="9809962at2"/>
<organism evidence="5 6">
    <name type="scientific">Sulfurihydrogenibium yellowstonense SS-5</name>
    <dbReference type="NCBI Taxonomy" id="432331"/>
    <lineage>
        <taxon>Bacteria</taxon>
        <taxon>Pseudomonadati</taxon>
        <taxon>Aquificota</taxon>
        <taxon>Aquificia</taxon>
        <taxon>Aquificales</taxon>
        <taxon>Hydrogenothermaceae</taxon>
        <taxon>Sulfurihydrogenibium</taxon>
    </lineage>
</organism>
<dbReference type="RefSeq" id="WP_007547104.1">
    <property type="nucleotide sequence ID" value="NZ_ABZS01000094.1"/>
</dbReference>
<comment type="function">
    <text evidence="4">Bifunctional enzyme that catalyzes the enolization of 2,3-diketo-5-methylthiopentyl-1-phosphate (DK-MTP-1-P) into the intermediate 2-hydroxy-3-keto-5-methylthiopentenyl-1-phosphate (HK-MTPenyl-1-P), which is then dephosphorylated to form the acireductone 1,2-dihydroxy-3-keto-5-methylthiopentene (DHK-MTPene).</text>
</comment>
<dbReference type="SUPFAM" id="SSF56784">
    <property type="entry name" value="HAD-like"/>
    <property type="match status" value="1"/>
</dbReference>
<dbReference type="InterPro" id="IPR036412">
    <property type="entry name" value="HAD-like_sf"/>
</dbReference>
<dbReference type="GO" id="GO:0000287">
    <property type="term" value="F:magnesium ion binding"/>
    <property type="evidence" value="ECO:0007669"/>
    <property type="project" value="UniProtKB-UniRule"/>
</dbReference>
<dbReference type="Gene3D" id="3.40.50.1000">
    <property type="entry name" value="HAD superfamily/HAD-like"/>
    <property type="match status" value="1"/>
</dbReference>
<dbReference type="PANTHER" id="PTHR20371">
    <property type="entry name" value="ENOLASE-PHOSPHATASE E1"/>
    <property type="match status" value="1"/>
</dbReference>
<dbReference type="Gene3D" id="1.10.720.60">
    <property type="match status" value="1"/>
</dbReference>
<dbReference type="UniPathway" id="UPA00904">
    <property type="reaction ID" value="UER00876"/>
</dbReference>
<dbReference type="AlphaFoldDB" id="C4FKF0"/>
<evidence type="ECO:0000256" key="1">
    <source>
        <dbReference type="ARBA" id="ARBA00022605"/>
    </source>
</evidence>
<comment type="similarity">
    <text evidence="4">Belongs to the HAD-like hydrolase superfamily. MasA/MtnC family.</text>
</comment>
<dbReference type="PANTHER" id="PTHR20371:SF1">
    <property type="entry name" value="ENOLASE-PHOSPHATASE E1"/>
    <property type="match status" value="1"/>
</dbReference>
<proteinExistence type="inferred from homology"/>
<evidence type="ECO:0000256" key="3">
    <source>
        <dbReference type="ARBA" id="ARBA00023167"/>
    </source>
</evidence>
<dbReference type="InterPro" id="IPR023214">
    <property type="entry name" value="HAD_sf"/>
</dbReference>
<dbReference type="InterPro" id="IPR023943">
    <property type="entry name" value="Enolase-ppase_E1"/>
</dbReference>
<gene>
    <name evidence="4 5" type="primary">mtnC</name>
    <name evidence="5" type="ORF">SULYE_1050</name>
</gene>
<accession>C4FKF0</accession>
<keyword evidence="3 4" id="KW-0486">Methionine biosynthesis</keyword>
<comment type="pathway">
    <text evidence="4">Amino-acid biosynthesis; L-methionine biosynthesis via salvage pathway; L-methionine from S-methyl-5-thio-alpha-D-ribose 1-phosphate: step 4/6.</text>
</comment>
<comment type="subunit">
    <text evidence="4">Monomer.</text>
</comment>
<comment type="cofactor">
    <cofactor evidence="4">
        <name>Mg(2+)</name>
        <dbReference type="ChEBI" id="CHEBI:18420"/>
    </cofactor>
    <text evidence="4">Binds 1 Mg(2+) ion per subunit.</text>
</comment>
<dbReference type="SFLD" id="SFLDG01129">
    <property type="entry name" value="C1.5:_HAD__Beta-PGM__Phosphata"/>
    <property type="match status" value="1"/>
</dbReference>
<evidence type="ECO:0000313" key="5">
    <source>
        <dbReference type="EMBL" id="EEP60448.1"/>
    </source>
</evidence>
<dbReference type="Pfam" id="PF00702">
    <property type="entry name" value="Hydrolase"/>
    <property type="match status" value="1"/>
</dbReference>
<keyword evidence="4" id="KW-0479">Metal-binding</keyword>
<dbReference type="EC" id="3.1.3.77" evidence="4"/>
<dbReference type="HAMAP" id="MF_01681">
    <property type="entry name" value="Salvage_MtnC"/>
    <property type="match status" value="1"/>
</dbReference>
<dbReference type="NCBIfam" id="TIGR01549">
    <property type="entry name" value="HAD-SF-IA-v1"/>
    <property type="match status" value="1"/>
</dbReference>
<dbReference type="InterPro" id="IPR006439">
    <property type="entry name" value="HAD-SF_hydro_IA"/>
</dbReference>
<dbReference type="CDD" id="cd01629">
    <property type="entry name" value="HAD_EP"/>
    <property type="match status" value="1"/>
</dbReference>
<reference evidence="5 6" key="1">
    <citation type="submission" date="2009-04" db="EMBL/GenBank/DDBJ databases">
        <authorList>
            <person name="Reysenbach A.-L."/>
            <person name="Heidelberg J.F."/>
            <person name="Nelson W.C."/>
        </authorList>
    </citation>
    <scope>NUCLEOTIDE SEQUENCE [LARGE SCALE GENOMIC DNA]</scope>
    <source>
        <strain evidence="5 6">SS-5</strain>
    </source>
</reference>
<dbReference type="NCBIfam" id="TIGR01691">
    <property type="entry name" value="enolase-ppase"/>
    <property type="match status" value="1"/>
</dbReference>
<dbReference type="GO" id="GO:0043715">
    <property type="term" value="F:2,3-diketo-5-methylthiopentyl-1-phosphate enolase activity"/>
    <property type="evidence" value="ECO:0007669"/>
    <property type="project" value="UniProtKB-UniRule"/>
</dbReference>
<dbReference type="GO" id="GO:0043716">
    <property type="term" value="F:2-hydroxy-3-keto-5-methylthiopentenyl-1-phosphate phosphatase activity"/>
    <property type="evidence" value="ECO:0007669"/>
    <property type="project" value="UniProtKB-UniRule"/>
</dbReference>
<comment type="pathway">
    <text evidence="4">Amino-acid biosynthesis; L-methionine biosynthesis via salvage pathway; L-methionine from S-methyl-5-thio-alpha-D-ribose 1-phosphate: step 3/6.</text>
</comment>
<comment type="caution">
    <text evidence="5">The sequence shown here is derived from an EMBL/GenBank/DDBJ whole genome shotgun (WGS) entry which is preliminary data.</text>
</comment>
<dbReference type="GO" id="GO:0019509">
    <property type="term" value="P:L-methionine salvage from methylthioadenosine"/>
    <property type="evidence" value="ECO:0007669"/>
    <property type="project" value="UniProtKB-UniRule"/>
</dbReference>
<protein>
    <recommendedName>
        <fullName evidence="4">Enolase-phosphatase E1</fullName>
        <ecNumber evidence="4">3.1.3.77</ecNumber>
    </recommendedName>
    <alternativeName>
        <fullName evidence="4">2,3-diketo-5-methylthio-1-phosphopentane phosphatase</fullName>
    </alternativeName>
</protein>